<evidence type="ECO:0000256" key="3">
    <source>
        <dbReference type="ARBA" id="ARBA00022692"/>
    </source>
</evidence>
<feature type="transmembrane region" description="Helical" evidence="6">
    <location>
        <begin position="220"/>
        <end position="241"/>
    </location>
</feature>
<protein>
    <submittedName>
        <fullName evidence="7">Phosphate/sulfate permease</fullName>
    </submittedName>
</protein>
<evidence type="ECO:0000256" key="6">
    <source>
        <dbReference type="SAM" id="Phobius"/>
    </source>
</evidence>
<dbReference type="GO" id="GO:0016020">
    <property type="term" value="C:membrane"/>
    <property type="evidence" value="ECO:0007669"/>
    <property type="project" value="UniProtKB-SubCell"/>
</dbReference>
<evidence type="ECO:0000256" key="5">
    <source>
        <dbReference type="ARBA" id="ARBA00023136"/>
    </source>
</evidence>
<keyword evidence="3 6" id="KW-0812">Transmembrane</keyword>
<feature type="transmembrane region" description="Helical" evidence="6">
    <location>
        <begin position="111"/>
        <end position="131"/>
    </location>
</feature>
<evidence type="ECO:0000256" key="4">
    <source>
        <dbReference type="ARBA" id="ARBA00022989"/>
    </source>
</evidence>
<feature type="transmembrane region" description="Helical" evidence="6">
    <location>
        <begin position="137"/>
        <end position="161"/>
    </location>
</feature>
<dbReference type="Proteomes" id="UP000053947">
    <property type="component" value="Unassembled WGS sequence"/>
</dbReference>
<dbReference type="PATRIC" id="fig|1217799.6.peg.610"/>
<dbReference type="AlphaFoldDB" id="A0A0W0GGQ7"/>
<comment type="subcellular location">
    <subcellularLocation>
        <location evidence="1">Membrane</location>
        <topology evidence="1">Multi-pass membrane protein</topology>
    </subcellularLocation>
</comment>
<dbReference type="PANTHER" id="PTHR11101">
    <property type="entry name" value="PHOSPHATE TRANSPORTER"/>
    <property type="match status" value="1"/>
</dbReference>
<sequence length="333" mass="34133">MPDASLLPIVIIILLAIGFAFVNGTNDTANAIATVVGTRVMSPRQAVLMAAAANLVGATTGVAVARTIGKGILVPEAITYTTIIAGLIAVISWTSLATWRGLPVSLTHGMVSSLAMAGVGVAGAAAVNWAVLGKVVAAIIIAPAIGFAGGYLMMVAIMWLFSKSRPDRVGRIFSNAQILSASYMAFSHGRNDGQMPIGLITMAMVIYSGNLALWDSIPVWIILVAAGSISAGTAIGGWRVVKTLGVRMTALKPVNGFAAETAAATVIQIASSIGIPVSTTHTISASIMGVGATRRLSAVRWGVAGHIFAAWVLTIPICGVIAFILATILKGLF</sequence>
<keyword evidence="2" id="KW-0813">Transport</keyword>
<feature type="transmembrane region" description="Helical" evidence="6">
    <location>
        <begin position="46"/>
        <end position="65"/>
    </location>
</feature>
<keyword evidence="8" id="KW-1185">Reference proteome</keyword>
<comment type="caution">
    <text evidence="7">The sequence shown here is derived from an EMBL/GenBank/DDBJ whole genome shotgun (WGS) entry which is preliminary data.</text>
</comment>
<organism evidence="7 8">
    <name type="scientific">Dehalogenimonas alkenigignens</name>
    <dbReference type="NCBI Taxonomy" id="1217799"/>
    <lineage>
        <taxon>Bacteria</taxon>
        <taxon>Bacillati</taxon>
        <taxon>Chloroflexota</taxon>
        <taxon>Dehalococcoidia</taxon>
        <taxon>Dehalococcoidales</taxon>
        <taxon>Dehalococcoidaceae</taxon>
        <taxon>Dehalogenimonas</taxon>
    </lineage>
</organism>
<gene>
    <name evidence="7" type="ORF">DEALK_05920</name>
</gene>
<proteinExistence type="predicted"/>
<feature type="transmembrane region" description="Helical" evidence="6">
    <location>
        <begin position="303"/>
        <end position="329"/>
    </location>
</feature>
<dbReference type="PANTHER" id="PTHR11101:SF80">
    <property type="entry name" value="PHOSPHATE TRANSPORTER"/>
    <property type="match status" value="1"/>
</dbReference>
<dbReference type="GO" id="GO:0005315">
    <property type="term" value="F:phosphate transmembrane transporter activity"/>
    <property type="evidence" value="ECO:0007669"/>
    <property type="project" value="InterPro"/>
</dbReference>
<dbReference type="OrthoDB" id="9779554at2"/>
<dbReference type="STRING" id="1217799.DEALK_05920"/>
<dbReference type="RefSeq" id="WP_058438511.1">
    <property type="nucleotide sequence ID" value="NZ_KQ758903.1"/>
</dbReference>
<keyword evidence="4 6" id="KW-1133">Transmembrane helix</keyword>
<feature type="transmembrane region" description="Helical" evidence="6">
    <location>
        <begin position="77"/>
        <end position="99"/>
    </location>
</feature>
<feature type="transmembrane region" description="Helical" evidence="6">
    <location>
        <begin position="197"/>
        <end position="214"/>
    </location>
</feature>
<evidence type="ECO:0000313" key="7">
    <source>
        <dbReference type="EMBL" id="KTB47747.1"/>
    </source>
</evidence>
<feature type="transmembrane region" description="Helical" evidence="6">
    <location>
        <begin position="6"/>
        <end position="25"/>
    </location>
</feature>
<name>A0A0W0GGQ7_9CHLR</name>
<dbReference type="Pfam" id="PF01384">
    <property type="entry name" value="PHO4"/>
    <property type="match status" value="1"/>
</dbReference>
<dbReference type="GO" id="GO:0035435">
    <property type="term" value="P:phosphate ion transmembrane transport"/>
    <property type="evidence" value="ECO:0007669"/>
    <property type="project" value="TreeGrafter"/>
</dbReference>
<keyword evidence="5 6" id="KW-0472">Membrane</keyword>
<evidence type="ECO:0000256" key="1">
    <source>
        <dbReference type="ARBA" id="ARBA00004141"/>
    </source>
</evidence>
<evidence type="ECO:0000313" key="8">
    <source>
        <dbReference type="Proteomes" id="UP000053947"/>
    </source>
</evidence>
<dbReference type="EMBL" id="LFDV01000002">
    <property type="protein sequence ID" value="KTB47747.1"/>
    <property type="molecule type" value="Genomic_DNA"/>
</dbReference>
<dbReference type="InterPro" id="IPR001204">
    <property type="entry name" value="Phos_transporter"/>
</dbReference>
<evidence type="ECO:0000256" key="2">
    <source>
        <dbReference type="ARBA" id="ARBA00022448"/>
    </source>
</evidence>
<reference evidence="7 8" key="1">
    <citation type="submission" date="2015-06" db="EMBL/GenBank/DDBJ databases">
        <title>Genome sequence of the organohalide-respiring Dehalogenimonas alkenigignens type strain (IP3-3T).</title>
        <authorList>
            <person name="Key T.A."/>
            <person name="Richmond D.P."/>
            <person name="Bowman K.S."/>
            <person name="Cho Y.-J."/>
            <person name="Chun J."/>
            <person name="da Costa M.S."/>
            <person name="Rainey F.A."/>
            <person name="Moe W.M."/>
        </authorList>
    </citation>
    <scope>NUCLEOTIDE SEQUENCE [LARGE SCALE GENOMIC DNA]</scope>
    <source>
        <strain evidence="7 8">IP3-3</strain>
    </source>
</reference>
<accession>A0A0W0GGQ7</accession>